<name>A0A1J7IIH8_9PEZI</name>
<proteinExistence type="predicted"/>
<gene>
    <name evidence="2" type="ORF">CONLIGDRAFT_647186</name>
</gene>
<feature type="compositionally biased region" description="Basic and acidic residues" evidence="1">
    <location>
        <begin position="91"/>
        <end position="105"/>
    </location>
</feature>
<keyword evidence="3" id="KW-1185">Reference proteome</keyword>
<dbReference type="Proteomes" id="UP000182658">
    <property type="component" value="Unassembled WGS sequence"/>
</dbReference>
<evidence type="ECO:0000313" key="3">
    <source>
        <dbReference type="Proteomes" id="UP000182658"/>
    </source>
</evidence>
<sequence length="127" mass="14864">MGTATSTARAIRGTQEDVKPVLPDLEQTKRTLDDIASIIMWYDVFIASDQHKRDDIEEATRNRAELVTLQTLYVERLVKLMHHDCQMLRKRVADDQDKAKDDPPPKRQMLRFQHEQANERNDTDNPY</sequence>
<organism evidence="2 3">
    <name type="scientific">Coniochaeta ligniaria NRRL 30616</name>
    <dbReference type="NCBI Taxonomy" id="1408157"/>
    <lineage>
        <taxon>Eukaryota</taxon>
        <taxon>Fungi</taxon>
        <taxon>Dikarya</taxon>
        <taxon>Ascomycota</taxon>
        <taxon>Pezizomycotina</taxon>
        <taxon>Sordariomycetes</taxon>
        <taxon>Sordariomycetidae</taxon>
        <taxon>Coniochaetales</taxon>
        <taxon>Coniochaetaceae</taxon>
        <taxon>Coniochaeta</taxon>
    </lineage>
</organism>
<accession>A0A1J7IIH8</accession>
<dbReference type="InParanoid" id="A0A1J7IIH8"/>
<feature type="region of interest" description="Disordered" evidence="1">
    <location>
        <begin position="91"/>
        <end position="127"/>
    </location>
</feature>
<evidence type="ECO:0000256" key="1">
    <source>
        <dbReference type="SAM" id="MobiDB-lite"/>
    </source>
</evidence>
<evidence type="ECO:0000313" key="2">
    <source>
        <dbReference type="EMBL" id="OIW27067.1"/>
    </source>
</evidence>
<reference evidence="2 3" key="1">
    <citation type="submission" date="2016-10" db="EMBL/GenBank/DDBJ databases">
        <title>Draft genome sequence of Coniochaeta ligniaria NRRL30616, a lignocellulolytic fungus for bioabatement of inhibitors in plant biomass hydrolysates.</title>
        <authorList>
            <consortium name="DOE Joint Genome Institute"/>
            <person name="Jimenez D.J."/>
            <person name="Hector R.E."/>
            <person name="Riley R."/>
            <person name="Sun H."/>
            <person name="Grigoriev I.V."/>
            <person name="Van Elsas J.D."/>
            <person name="Nichols N.N."/>
        </authorList>
    </citation>
    <scope>NUCLEOTIDE SEQUENCE [LARGE SCALE GENOMIC DNA]</scope>
    <source>
        <strain evidence="2 3">NRRL 30616</strain>
    </source>
</reference>
<feature type="compositionally biased region" description="Basic and acidic residues" evidence="1">
    <location>
        <begin position="112"/>
        <end position="127"/>
    </location>
</feature>
<dbReference type="EMBL" id="KV875100">
    <property type="protein sequence ID" value="OIW27067.1"/>
    <property type="molecule type" value="Genomic_DNA"/>
</dbReference>
<protein>
    <submittedName>
        <fullName evidence="2">Uncharacterized protein</fullName>
    </submittedName>
</protein>
<dbReference type="AlphaFoldDB" id="A0A1J7IIH8"/>